<keyword evidence="2" id="KW-1185">Reference proteome</keyword>
<dbReference type="EMBL" id="MNCJ02000322">
    <property type="protein sequence ID" value="KAF5797414.1"/>
    <property type="molecule type" value="Genomic_DNA"/>
</dbReference>
<evidence type="ECO:0000313" key="1">
    <source>
        <dbReference type="EMBL" id="KAF5797414.1"/>
    </source>
</evidence>
<proteinExistence type="predicted"/>
<protein>
    <submittedName>
        <fullName evidence="1">Uncharacterized protein</fullName>
    </submittedName>
</protein>
<comment type="caution">
    <text evidence="1">The sequence shown here is derived from an EMBL/GenBank/DDBJ whole genome shotgun (WGS) entry which is preliminary data.</text>
</comment>
<accession>A0A9K3IJ86</accession>
<name>A0A9K3IJ86_HELAN</name>
<organism evidence="1 2">
    <name type="scientific">Helianthus annuus</name>
    <name type="common">Common sunflower</name>
    <dbReference type="NCBI Taxonomy" id="4232"/>
    <lineage>
        <taxon>Eukaryota</taxon>
        <taxon>Viridiplantae</taxon>
        <taxon>Streptophyta</taxon>
        <taxon>Embryophyta</taxon>
        <taxon>Tracheophyta</taxon>
        <taxon>Spermatophyta</taxon>
        <taxon>Magnoliopsida</taxon>
        <taxon>eudicotyledons</taxon>
        <taxon>Gunneridae</taxon>
        <taxon>Pentapetalae</taxon>
        <taxon>asterids</taxon>
        <taxon>campanulids</taxon>
        <taxon>Asterales</taxon>
        <taxon>Asteraceae</taxon>
        <taxon>Asteroideae</taxon>
        <taxon>Heliantheae alliance</taxon>
        <taxon>Heliantheae</taxon>
        <taxon>Helianthus</taxon>
    </lineage>
</organism>
<sequence>MTKHHKRIIDLRHIEGFETPFFNIINTSQNGFGVKIVTRQ</sequence>
<dbReference type="Proteomes" id="UP000215914">
    <property type="component" value="Unassembled WGS sequence"/>
</dbReference>
<reference evidence="1" key="1">
    <citation type="journal article" date="2017" name="Nature">
        <title>The sunflower genome provides insights into oil metabolism, flowering and Asterid evolution.</title>
        <authorList>
            <person name="Badouin H."/>
            <person name="Gouzy J."/>
            <person name="Grassa C.J."/>
            <person name="Murat F."/>
            <person name="Staton S.E."/>
            <person name="Cottret L."/>
            <person name="Lelandais-Briere C."/>
            <person name="Owens G.L."/>
            <person name="Carrere S."/>
            <person name="Mayjonade B."/>
            <person name="Legrand L."/>
            <person name="Gill N."/>
            <person name="Kane N.C."/>
            <person name="Bowers J.E."/>
            <person name="Hubner S."/>
            <person name="Bellec A."/>
            <person name="Berard A."/>
            <person name="Berges H."/>
            <person name="Blanchet N."/>
            <person name="Boniface M.C."/>
            <person name="Brunel D."/>
            <person name="Catrice O."/>
            <person name="Chaidir N."/>
            <person name="Claudel C."/>
            <person name="Donnadieu C."/>
            <person name="Faraut T."/>
            <person name="Fievet G."/>
            <person name="Helmstetter N."/>
            <person name="King M."/>
            <person name="Knapp S.J."/>
            <person name="Lai Z."/>
            <person name="Le Paslier M.C."/>
            <person name="Lippi Y."/>
            <person name="Lorenzon L."/>
            <person name="Mandel J.R."/>
            <person name="Marage G."/>
            <person name="Marchand G."/>
            <person name="Marquand E."/>
            <person name="Bret-Mestries E."/>
            <person name="Morien E."/>
            <person name="Nambeesan S."/>
            <person name="Nguyen T."/>
            <person name="Pegot-Espagnet P."/>
            <person name="Pouilly N."/>
            <person name="Raftis F."/>
            <person name="Sallet E."/>
            <person name="Schiex T."/>
            <person name="Thomas J."/>
            <person name="Vandecasteele C."/>
            <person name="Vares D."/>
            <person name="Vear F."/>
            <person name="Vautrin S."/>
            <person name="Crespi M."/>
            <person name="Mangin B."/>
            <person name="Burke J.M."/>
            <person name="Salse J."/>
            <person name="Munos S."/>
            <person name="Vincourt P."/>
            <person name="Rieseberg L.H."/>
            <person name="Langlade N.B."/>
        </authorList>
    </citation>
    <scope>NUCLEOTIDE SEQUENCE</scope>
    <source>
        <tissue evidence="1">Leaves</tissue>
    </source>
</reference>
<reference evidence="1" key="2">
    <citation type="submission" date="2020-06" db="EMBL/GenBank/DDBJ databases">
        <title>Helianthus annuus Genome sequencing and assembly Release 2.</title>
        <authorList>
            <person name="Gouzy J."/>
            <person name="Langlade N."/>
            <person name="Munos S."/>
        </authorList>
    </citation>
    <scope>NUCLEOTIDE SEQUENCE</scope>
    <source>
        <tissue evidence="1">Leaves</tissue>
    </source>
</reference>
<dbReference type="AlphaFoldDB" id="A0A9K3IJ86"/>
<dbReference type="Gramene" id="mRNA:HanXRQr2_Chr07g0280331">
    <property type="protein sequence ID" value="mRNA:HanXRQr2_Chr07g0280331"/>
    <property type="gene ID" value="HanXRQr2_Chr07g0280331"/>
</dbReference>
<gene>
    <name evidence="1" type="ORF">HanXRQr2_Chr07g0280331</name>
</gene>
<evidence type="ECO:0000313" key="2">
    <source>
        <dbReference type="Proteomes" id="UP000215914"/>
    </source>
</evidence>